<feature type="transmembrane region" description="Helical" evidence="2">
    <location>
        <begin position="15"/>
        <end position="35"/>
    </location>
</feature>
<evidence type="ECO:0000313" key="5">
    <source>
        <dbReference type="Proteomes" id="UP001299409"/>
    </source>
</evidence>
<keyword evidence="2" id="KW-0472">Membrane</keyword>
<proteinExistence type="predicted"/>
<evidence type="ECO:0000256" key="2">
    <source>
        <dbReference type="SAM" id="Phobius"/>
    </source>
</evidence>
<name>A0A6N2ZJ31_9FIRM</name>
<gene>
    <name evidence="4" type="ORF">IBLFYP30_00061</name>
    <name evidence="3" type="ORF">LIP50_00915</name>
</gene>
<dbReference type="Proteomes" id="UP001299409">
    <property type="component" value="Unassembled WGS sequence"/>
</dbReference>
<keyword evidence="2" id="KW-1133">Transmembrane helix</keyword>
<reference evidence="3 5" key="2">
    <citation type="submission" date="2021-10" db="EMBL/GenBank/DDBJ databases">
        <title>Collection of gut derived symbiotic bacterial strains cultured from healthy donors.</title>
        <authorList>
            <person name="Lin H."/>
            <person name="Littmann E."/>
            <person name="Claire K."/>
            <person name="Pamer E."/>
        </authorList>
    </citation>
    <scope>NUCLEOTIDE SEQUENCE [LARGE SCALE GENOMIC DNA]</scope>
    <source>
        <strain evidence="3 5">MSK.17.68</strain>
    </source>
</reference>
<feature type="region of interest" description="Disordered" evidence="1">
    <location>
        <begin position="96"/>
        <end position="131"/>
    </location>
</feature>
<evidence type="ECO:0000256" key="1">
    <source>
        <dbReference type="SAM" id="MobiDB-lite"/>
    </source>
</evidence>
<feature type="compositionally biased region" description="Basic and acidic residues" evidence="1">
    <location>
        <begin position="53"/>
        <end position="65"/>
    </location>
</feature>
<organism evidence="4">
    <name type="scientific">Intestinibacter bartlettii</name>
    <dbReference type="NCBI Taxonomy" id="261299"/>
    <lineage>
        <taxon>Bacteria</taxon>
        <taxon>Bacillati</taxon>
        <taxon>Bacillota</taxon>
        <taxon>Clostridia</taxon>
        <taxon>Peptostreptococcales</taxon>
        <taxon>Peptostreptococcaceae</taxon>
        <taxon>Intestinibacter</taxon>
    </lineage>
</organism>
<feature type="region of interest" description="Disordered" evidence="1">
    <location>
        <begin position="43"/>
        <end position="69"/>
    </location>
</feature>
<evidence type="ECO:0000313" key="4">
    <source>
        <dbReference type="EMBL" id="VYT77916.1"/>
    </source>
</evidence>
<dbReference type="EMBL" id="JAJBMB010000001">
    <property type="protein sequence ID" value="MCB5444756.1"/>
    <property type="molecule type" value="Genomic_DNA"/>
</dbReference>
<dbReference type="EMBL" id="CACRUE010000012">
    <property type="protein sequence ID" value="VYT77916.1"/>
    <property type="molecule type" value="Genomic_DNA"/>
</dbReference>
<keyword evidence="2" id="KW-0812">Transmembrane</keyword>
<feature type="compositionally biased region" description="Low complexity" evidence="1">
    <location>
        <begin position="103"/>
        <end position="116"/>
    </location>
</feature>
<dbReference type="RefSeq" id="WP_007287352.1">
    <property type="nucleotide sequence ID" value="NZ_BAABXU010000001.1"/>
</dbReference>
<dbReference type="GeneID" id="89564725"/>
<keyword evidence="5" id="KW-1185">Reference proteome</keyword>
<protein>
    <submittedName>
        <fullName evidence="3">Stage III sporulation protein AG</fullName>
    </submittedName>
</protein>
<reference evidence="4" key="1">
    <citation type="submission" date="2019-11" db="EMBL/GenBank/DDBJ databases">
        <authorList>
            <person name="Feng L."/>
        </authorList>
    </citation>
    <scope>NUCLEOTIDE SEQUENCE</scope>
    <source>
        <strain evidence="4">IbartlettiiLFYP30</strain>
    </source>
</reference>
<accession>A0A6N2ZJ31</accession>
<sequence length="189" mass="20766">MFKKLNFNEKEKKKLIGLLIVGALCVVSLVFLNFVQDKQQVSKDIQDDNQVTKQEESEEQKSSEKDDLENQLTSILKEINGSGDVSVMITYDNSQEIEPAYNSSSTKETTSETDSSGGERTVETASENKTLVTSDSSNPIVIKTKEAKIKGVLVVASGASDPQIKQTLYEAVQTALQISGHQVEVYAKK</sequence>
<evidence type="ECO:0000313" key="3">
    <source>
        <dbReference type="EMBL" id="MCB5444756.1"/>
    </source>
</evidence>
<dbReference type="AlphaFoldDB" id="A0A6N2ZJ31"/>